<dbReference type="EMBL" id="HAEG01004760">
    <property type="protein sequence ID" value="SBR72434.1"/>
    <property type="molecule type" value="Transcribed_RNA"/>
</dbReference>
<organism evidence="2">
    <name type="scientific">Nothobranchius pienaari</name>
    <dbReference type="NCBI Taxonomy" id="704102"/>
    <lineage>
        <taxon>Eukaryota</taxon>
        <taxon>Metazoa</taxon>
        <taxon>Chordata</taxon>
        <taxon>Craniata</taxon>
        <taxon>Vertebrata</taxon>
        <taxon>Euteleostomi</taxon>
        <taxon>Actinopterygii</taxon>
        <taxon>Neopterygii</taxon>
        <taxon>Teleostei</taxon>
        <taxon>Neoteleostei</taxon>
        <taxon>Acanthomorphata</taxon>
        <taxon>Ovalentaria</taxon>
        <taxon>Atherinomorphae</taxon>
        <taxon>Cyprinodontiformes</taxon>
        <taxon>Nothobranchiidae</taxon>
        <taxon>Nothobranchius</taxon>
    </lineage>
</organism>
<reference evidence="2" key="2">
    <citation type="submission" date="2016-06" db="EMBL/GenBank/DDBJ databases">
        <title>The genome of a short-lived fish provides insights into sex chromosome evolution and the genetic control of aging.</title>
        <authorList>
            <person name="Reichwald K."/>
            <person name="Felder M."/>
            <person name="Petzold A."/>
            <person name="Koch P."/>
            <person name="Groth M."/>
            <person name="Platzer M."/>
        </authorList>
    </citation>
    <scope>NUCLEOTIDE SEQUENCE</scope>
    <source>
        <tissue evidence="2">Brain</tissue>
    </source>
</reference>
<dbReference type="AlphaFoldDB" id="A0A1A8NUB8"/>
<proteinExistence type="predicted"/>
<feature type="non-terminal residue" evidence="2">
    <location>
        <position position="1"/>
    </location>
</feature>
<evidence type="ECO:0000313" key="2">
    <source>
        <dbReference type="EMBL" id="SBR72434.1"/>
    </source>
</evidence>
<keyword evidence="1" id="KW-0812">Transmembrane</keyword>
<keyword evidence="1" id="KW-0472">Membrane</keyword>
<accession>A0A1A8NUB8</accession>
<keyword evidence="1" id="KW-1133">Transmembrane helix</keyword>
<protein>
    <submittedName>
        <fullName evidence="2">Uncharacterized protein</fullName>
    </submittedName>
</protein>
<feature type="transmembrane region" description="Helical" evidence="1">
    <location>
        <begin position="6"/>
        <end position="25"/>
    </location>
</feature>
<sequence>RHTQLFLFIFLSHSYLGHKLLYYPLMFRFPFIYHRFCLRYFCLTVLRVFTNFCHFLIYLTLIL</sequence>
<reference evidence="2" key="1">
    <citation type="submission" date="2016-05" db="EMBL/GenBank/DDBJ databases">
        <authorList>
            <person name="Lavstsen T."/>
            <person name="Jespersen J.S."/>
        </authorList>
    </citation>
    <scope>NUCLEOTIDE SEQUENCE</scope>
    <source>
        <tissue evidence="2">Brain</tissue>
    </source>
</reference>
<feature type="non-terminal residue" evidence="2">
    <location>
        <position position="63"/>
    </location>
</feature>
<evidence type="ECO:0000256" key="1">
    <source>
        <dbReference type="SAM" id="Phobius"/>
    </source>
</evidence>
<gene>
    <name evidence="2" type="primary">Nfu_g_1_013524</name>
</gene>
<name>A0A1A8NUB8_9TELE</name>
<feature type="transmembrane region" description="Helical" evidence="1">
    <location>
        <begin position="37"/>
        <end position="61"/>
    </location>
</feature>